<dbReference type="InterPro" id="IPR008995">
    <property type="entry name" value="Mo/tungstate-bd_C_term_dom"/>
</dbReference>
<dbReference type="InterPro" id="IPR027417">
    <property type="entry name" value="P-loop_NTPase"/>
</dbReference>
<name>A0A291GP29_9MICO</name>
<dbReference type="InterPro" id="IPR003593">
    <property type="entry name" value="AAA+_ATPase"/>
</dbReference>
<dbReference type="GO" id="GO:0005524">
    <property type="term" value="F:ATP binding"/>
    <property type="evidence" value="ECO:0007669"/>
    <property type="project" value="UniProtKB-KW"/>
</dbReference>
<dbReference type="SUPFAM" id="SSF52540">
    <property type="entry name" value="P-loop containing nucleoside triphosphate hydrolases"/>
    <property type="match status" value="1"/>
</dbReference>
<protein>
    <submittedName>
        <fullName evidence="5">Molybdenum ABC transporter ATP-binding protein</fullName>
    </submittedName>
</protein>
<keyword evidence="2" id="KW-0547">Nucleotide-binding</keyword>
<dbReference type="EMBL" id="CP023563">
    <property type="protein sequence ID" value="ATG51786.1"/>
    <property type="molecule type" value="Genomic_DNA"/>
</dbReference>
<accession>A0A291GP29</accession>
<dbReference type="RefSeq" id="WP_096802906.1">
    <property type="nucleotide sequence ID" value="NZ_CP023563.1"/>
</dbReference>
<dbReference type="PROSITE" id="PS50893">
    <property type="entry name" value="ABC_TRANSPORTER_2"/>
    <property type="match status" value="1"/>
</dbReference>
<keyword evidence="6" id="KW-1185">Reference proteome</keyword>
<dbReference type="SUPFAM" id="SSF50331">
    <property type="entry name" value="MOP-like"/>
    <property type="match status" value="1"/>
</dbReference>
<evidence type="ECO:0000259" key="4">
    <source>
        <dbReference type="PROSITE" id="PS50893"/>
    </source>
</evidence>
<proteinExistence type="predicted"/>
<dbReference type="InterPro" id="IPR050093">
    <property type="entry name" value="ABC_SmlMolc_Importer"/>
</dbReference>
<organism evidence="5 6">
    <name type="scientific">Brachybacterium vulturis</name>
    <dbReference type="NCBI Taxonomy" id="2017484"/>
    <lineage>
        <taxon>Bacteria</taxon>
        <taxon>Bacillati</taxon>
        <taxon>Actinomycetota</taxon>
        <taxon>Actinomycetes</taxon>
        <taxon>Micrococcales</taxon>
        <taxon>Dermabacteraceae</taxon>
        <taxon>Brachybacterium</taxon>
    </lineage>
</organism>
<keyword evidence="1" id="KW-0813">Transport</keyword>
<feature type="domain" description="ABC transporter" evidence="4">
    <location>
        <begin position="1"/>
        <end position="230"/>
    </location>
</feature>
<dbReference type="InterPro" id="IPR017871">
    <property type="entry name" value="ABC_transporter-like_CS"/>
</dbReference>
<evidence type="ECO:0000313" key="5">
    <source>
        <dbReference type="EMBL" id="ATG51786.1"/>
    </source>
</evidence>
<dbReference type="AlphaFoldDB" id="A0A291GP29"/>
<dbReference type="GO" id="GO:0016887">
    <property type="term" value="F:ATP hydrolysis activity"/>
    <property type="evidence" value="ECO:0007669"/>
    <property type="project" value="InterPro"/>
</dbReference>
<dbReference type="KEGG" id="brz:CFK38_09825"/>
<reference evidence="6" key="1">
    <citation type="submission" date="2017-09" db="EMBL/GenBank/DDBJ databases">
        <title>Brachybacterium sp. VM2412.</title>
        <authorList>
            <person name="Tak E.J."/>
            <person name="Bae J.-W."/>
        </authorList>
    </citation>
    <scope>NUCLEOTIDE SEQUENCE [LARGE SCALE GENOMIC DNA]</scope>
    <source>
        <strain evidence="6">VM2412</strain>
    </source>
</reference>
<evidence type="ECO:0000256" key="3">
    <source>
        <dbReference type="ARBA" id="ARBA00022840"/>
    </source>
</evidence>
<dbReference type="PROSITE" id="PS00211">
    <property type="entry name" value="ABC_TRANSPORTER_1"/>
    <property type="match status" value="1"/>
</dbReference>
<dbReference type="PANTHER" id="PTHR42781:SF4">
    <property type="entry name" value="SPERMIDINE_PUTRESCINE IMPORT ATP-BINDING PROTEIN POTA"/>
    <property type="match status" value="1"/>
</dbReference>
<keyword evidence="3 5" id="KW-0067">ATP-binding</keyword>
<dbReference type="Pfam" id="PF00005">
    <property type="entry name" value="ABC_tran"/>
    <property type="match status" value="1"/>
</dbReference>
<dbReference type="Gene3D" id="3.40.50.300">
    <property type="entry name" value="P-loop containing nucleotide triphosphate hydrolases"/>
    <property type="match status" value="1"/>
</dbReference>
<evidence type="ECO:0000256" key="2">
    <source>
        <dbReference type="ARBA" id="ARBA00022741"/>
    </source>
</evidence>
<gene>
    <name evidence="5" type="ORF">CFK38_09825</name>
</gene>
<dbReference type="SMART" id="SM00382">
    <property type="entry name" value="AAA"/>
    <property type="match status" value="1"/>
</dbReference>
<evidence type="ECO:0000256" key="1">
    <source>
        <dbReference type="ARBA" id="ARBA00022448"/>
    </source>
</evidence>
<dbReference type="OrthoDB" id="9112331at2"/>
<dbReference type="PANTHER" id="PTHR42781">
    <property type="entry name" value="SPERMIDINE/PUTRESCINE IMPORT ATP-BINDING PROTEIN POTA"/>
    <property type="match status" value="1"/>
</dbReference>
<evidence type="ECO:0000313" key="6">
    <source>
        <dbReference type="Proteomes" id="UP000218165"/>
    </source>
</evidence>
<sequence>MSLQVRARVPERGVELDLAVADGQTLALIGPNGAGKSTLLSLVAGALRPAHGRVELDGQLLFGERSWTPPHHRRVTTLSQDPVLFPHLTVRGNIMFPLRSQGVPRARAREEAGRWLAELGLDELAARRPAMLSGGQAQRVAIARALAADPRLLLLDEPMAALDIEVAAALRGQLRRFLADRTAIIVTHDVLDALTLADQLAVLDGGRVIEQGPARELLTRPRTAFTASFAGLNLVTGRWEAGAVVLADGARLTAPGPHPPGREVHAAFHPSAVQLAPTGGIRRTVTGLLPHGDLVRVRTPDLAADLPPQQIAELRLEPGATVHLAVPREAVTTYEA</sequence>
<dbReference type="InterPro" id="IPR003439">
    <property type="entry name" value="ABC_transporter-like_ATP-bd"/>
</dbReference>
<dbReference type="Proteomes" id="UP000218165">
    <property type="component" value="Chromosome"/>
</dbReference>